<evidence type="ECO:0000313" key="1">
    <source>
        <dbReference type="EMBL" id="KAG5390745.1"/>
    </source>
</evidence>
<keyword evidence="2" id="KW-1185">Reference proteome</keyword>
<organism evidence="1 2">
    <name type="scientific">Brassica rapa subsp. trilocularis</name>
    <dbReference type="NCBI Taxonomy" id="1813537"/>
    <lineage>
        <taxon>Eukaryota</taxon>
        <taxon>Viridiplantae</taxon>
        <taxon>Streptophyta</taxon>
        <taxon>Embryophyta</taxon>
        <taxon>Tracheophyta</taxon>
        <taxon>Spermatophyta</taxon>
        <taxon>Magnoliopsida</taxon>
        <taxon>eudicotyledons</taxon>
        <taxon>Gunneridae</taxon>
        <taxon>Pentapetalae</taxon>
        <taxon>rosids</taxon>
        <taxon>malvids</taxon>
        <taxon>Brassicales</taxon>
        <taxon>Brassicaceae</taxon>
        <taxon>Brassiceae</taxon>
        <taxon>Brassica</taxon>
    </lineage>
</organism>
<sequence>MEVVFFGLVHRRFPTSGVGGLLGPKWRKDRVQEAGVVGQHTTKAMEDAKTIASSAFFAHVLLPHVYSAVYFHRISSVFFVKSNNMIRSP</sequence>
<accession>A0ABQ7LYV6</accession>
<name>A0ABQ7LYV6_BRACM</name>
<protein>
    <submittedName>
        <fullName evidence="1">Uncharacterized protein</fullName>
    </submittedName>
</protein>
<proteinExistence type="predicted"/>
<dbReference type="Proteomes" id="UP000823674">
    <property type="component" value="Chromosome A08"/>
</dbReference>
<gene>
    <name evidence="1" type="primary">A08g510220.1_BraROA</name>
    <name evidence="1" type="ORF">IGI04_032286</name>
</gene>
<comment type="caution">
    <text evidence="1">The sequence shown here is derived from an EMBL/GenBank/DDBJ whole genome shotgun (WGS) entry which is preliminary data.</text>
</comment>
<dbReference type="EMBL" id="JADBGQ010000007">
    <property type="protein sequence ID" value="KAG5390745.1"/>
    <property type="molecule type" value="Genomic_DNA"/>
</dbReference>
<evidence type="ECO:0000313" key="2">
    <source>
        <dbReference type="Proteomes" id="UP000823674"/>
    </source>
</evidence>
<reference evidence="1 2" key="1">
    <citation type="submission" date="2021-03" db="EMBL/GenBank/DDBJ databases">
        <authorList>
            <person name="King G.J."/>
            <person name="Bancroft I."/>
            <person name="Baten A."/>
            <person name="Bloomfield J."/>
            <person name="Borpatragohain P."/>
            <person name="He Z."/>
            <person name="Irish N."/>
            <person name="Irwin J."/>
            <person name="Liu K."/>
            <person name="Mauleon R.P."/>
            <person name="Moore J."/>
            <person name="Morris R."/>
            <person name="Ostergaard L."/>
            <person name="Wang B."/>
            <person name="Wells R."/>
        </authorList>
    </citation>
    <scope>NUCLEOTIDE SEQUENCE [LARGE SCALE GENOMIC DNA]</scope>
    <source>
        <strain evidence="1">R-o-18</strain>
        <tissue evidence="1">Leaf</tissue>
    </source>
</reference>